<name>A0A9P3G5Q5_9APHY</name>
<proteinExistence type="predicted"/>
<dbReference type="Proteomes" id="UP000703269">
    <property type="component" value="Unassembled WGS sequence"/>
</dbReference>
<gene>
    <name evidence="1" type="ORF">PsYK624_046600</name>
</gene>
<accession>A0A9P3G5Q5</accession>
<sequence length="105" mass="11861">MDDRHNELVLPVYLCSQGNCSHQNSPRPRAGKYRCTALTSSELQCRGTFEVSEQDARLWDVYRREPQKYLVVRRPVPPAQEINYGLFPDSAFVPRPGKSAGAIPA</sequence>
<comment type="caution">
    <text evidence="1">The sequence shown here is derived from an EMBL/GenBank/DDBJ whole genome shotgun (WGS) entry which is preliminary data.</text>
</comment>
<organism evidence="1 2">
    <name type="scientific">Phanerochaete sordida</name>
    <dbReference type="NCBI Taxonomy" id="48140"/>
    <lineage>
        <taxon>Eukaryota</taxon>
        <taxon>Fungi</taxon>
        <taxon>Dikarya</taxon>
        <taxon>Basidiomycota</taxon>
        <taxon>Agaricomycotina</taxon>
        <taxon>Agaricomycetes</taxon>
        <taxon>Polyporales</taxon>
        <taxon>Phanerochaetaceae</taxon>
        <taxon>Phanerochaete</taxon>
    </lineage>
</organism>
<evidence type="ECO:0000313" key="1">
    <source>
        <dbReference type="EMBL" id="GJE88577.1"/>
    </source>
</evidence>
<evidence type="ECO:0000313" key="2">
    <source>
        <dbReference type="Proteomes" id="UP000703269"/>
    </source>
</evidence>
<dbReference type="EMBL" id="BPQB01000010">
    <property type="protein sequence ID" value="GJE88577.1"/>
    <property type="molecule type" value="Genomic_DNA"/>
</dbReference>
<dbReference type="AlphaFoldDB" id="A0A9P3G5Q5"/>
<keyword evidence="2" id="KW-1185">Reference proteome</keyword>
<protein>
    <submittedName>
        <fullName evidence="1">Uncharacterized protein</fullName>
    </submittedName>
</protein>
<reference evidence="1 2" key="1">
    <citation type="submission" date="2021-08" db="EMBL/GenBank/DDBJ databases">
        <title>Draft Genome Sequence of Phanerochaete sordida strain YK-624.</title>
        <authorList>
            <person name="Mori T."/>
            <person name="Dohra H."/>
            <person name="Suzuki T."/>
            <person name="Kawagishi H."/>
            <person name="Hirai H."/>
        </authorList>
    </citation>
    <scope>NUCLEOTIDE SEQUENCE [LARGE SCALE GENOMIC DNA]</scope>
    <source>
        <strain evidence="1 2">YK-624</strain>
    </source>
</reference>